<dbReference type="AlphaFoldDB" id="D2VX03"/>
<evidence type="ECO:0000313" key="3">
    <source>
        <dbReference type="Proteomes" id="UP000006671"/>
    </source>
</evidence>
<dbReference type="KEGG" id="ngr:NAEGRDRAFT_52918"/>
<dbReference type="RefSeq" id="XP_002671526.1">
    <property type="nucleotide sequence ID" value="XM_002671480.1"/>
</dbReference>
<evidence type="ECO:0000313" key="2">
    <source>
        <dbReference type="EMBL" id="EFC38782.1"/>
    </source>
</evidence>
<name>D2VX03_NAEGR</name>
<dbReference type="STRING" id="5762.D2VX03"/>
<gene>
    <name evidence="2" type="ORF">NAEGRDRAFT_52918</name>
</gene>
<dbReference type="InterPro" id="IPR006571">
    <property type="entry name" value="TLDc_dom"/>
</dbReference>
<proteinExistence type="predicted"/>
<dbReference type="PANTHER" id="PTHR14136:SF17">
    <property type="entry name" value="BTB_POZ DOMAIN-CONTAINING PROTEIN KCTD9"/>
    <property type="match status" value="1"/>
</dbReference>
<dbReference type="InterPro" id="IPR051082">
    <property type="entry name" value="Pentapeptide-BTB/POZ_domain"/>
</dbReference>
<dbReference type="Gene3D" id="3.30.710.10">
    <property type="entry name" value="Potassium Channel Kv1.1, Chain A"/>
    <property type="match status" value="1"/>
</dbReference>
<sequence>MKEPNNTNQNFVDQSKSLTNYERVEYYETNQTKGIGNHMSDPITLNVGGTLFTVSVTTFINNPIEPANEFGKIISGQLSNANQPIFIDCDPKIFKLLYNWLKFKIVGEITSDIKQEFLCTCQMFNFSKLLKQESHNYNPITMKEFIQMMQSTQHKVWLNSYDMRKLKLAKANLTDCTFTNCNFSGMDLRGIVLDRSNLKGSVFSGCNMSNATLKNCCLVECNFEGCDLTRTTLAHSSITRSSFKRAILPNSDLSCCNLSNSNLENIDFDSVDLTKAIIWESNLTNSKLSNCIIKGTHFKKLHVPGFEAVNCQFNQSVFEEMDFNLKAKFQQCTFKRIDFRNSLRDLSPYEGNIFDSCLIDFSLFETREIKDIRFQNIDLSNQNLIRFSFINTFFDQCNWNGCEYDSSSFEHINSKLITDKNLIRNLISLTKSKPTIELLYRATRDGFSAKNFHEKCDNKGPTLSLIKSEHGNIFGGYTSVSWQSPENATYFPDESVFLFKVIDVNGQLELKVLKLQNGKQSNSVLMRDIYSVSYGFPCDLYICNESATGDYSYSNLGGSFELPEGIVEGSQQAGNYLHGGTRNNFKVKEIEVFKINL</sequence>
<feature type="domain" description="TLDc" evidence="1">
    <location>
        <begin position="415"/>
        <end position="596"/>
    </location>
</feature>
<dbReference type="EMBL" id="GG738905">
    <property type="protein sequence ID" value="EFC38782.1"/>
    <property type="molecule type" value="Genomic_DNA"/>
</dbReference>
<organism evidence="3">
    <name type="scientific">Naegleria gruberi</name>
    <name type="common">Amoeba</name>
    <dbReference type="NCBI Taxonomy" id="5762"/>
    <lineage>
        <taxon>Eukaryota</taxon>
        <taxon>Discoba</taxon>
        <taxon>Heterolobosea</taxon>
        <taxon>Tetramitia</taxon>
        <taxon>Eutetramitia</taxon>
        <taxon>Vahlkampfiidae</taxon>
        <taxon>Naegleria</taxon>
    </lineage>
</organism>
<dbReference type="eggNOG" id="KOG1665">
    <property type="taxonomic scope" value="Eukaryota"/>
</dbReference>
<dbReference type="OMA" id="NYERVEY"/>
<dbReference type="InterPro" id="IPR001646">
    <property type="entry name" value="5peptide_repeat"/>
</dbReference>
<dbReference type="SUPFAM" id="SSF54695">
    <property type="entry name" value="POZ domain"/>
    <property type="match status" value="1"/>
</dbReference>
<dbReference type="OrthoDB" id="25620at2759"/>
<dbReference type="SUPFAM" id="SSF141571">
    <property type="entry name" value="Pentapeptide repeat-like"/>
    <property type="match status" value="2"/>
</dbReference>
<evidence type="ECO:0000259" key="1">
    <source>
        <dbReference type="PROSITE" id="PS51886"/>
    </source>
</evidence>
<dbReference type="InterPro" id="IPR011333">
    <property type="entry name" value="SKP1/BTB/POZ_sf"/>
</dbReference>
<dbReference type="PANTHER" id="PTHR14136">
    <property type="entry name" value="BTB_POZ DOMAIN-CONTAINING PROTEIN KCTD9"/>
    <property type="match status" value="1"/>
</dbReference>
<accession>D2VX03</accession>
<dbReference type="SMART" id="SM00584">
    <property type="entry name" value="TLDc"/>
    <property type="match status" value="1"/>
</dbReference>
<dbReference type="PROSITE" id="PS51886">
    <property type="entry name" value="TLDC"/>
    <property type="match status" value="1"/>
</dbReference>
<keyword evidence="3" id="KW-1185">Reference proteome</keyword>
<dbReference type="Pfam" id="PF13599">
    <property type="entry name" value="Pentapeptide_4"/>
    <property type="match status" value="1"/>
</dbReference>
<reference evidence="2 3" key="1">
    <citation type="journal article" date="2010" name="Cell">
        <title>The genome of Naegleria gruberi illuminates early eukaryotic versatility.</title>
        <authorList>
            <person name="Fritz-Laylin L.K."/>
            <person name="Prochnik S.E."/>
            <person name="Ginger M.L."/>
            <person name="Dacks J.B."/>
            <person name="Carpenter M.L."/>
            <person name="Field M.C."/>
            <person name="Kuo A."/>
            <person name="Paredez A."/>
            <person name="Chapman J."/>
            <person name="Pham J."/>
            <person name="Shu S."/>
            <person name="Neupane R."/>
            <person name="Cipriano M."/>
            <person name="Mancuso J."/>
            <person name="Tu H."/>
            <person name="Salamov A."/>
            <person name="Lindquist E."/>
            <person name="Shapiro H."/>
            <person name="Lucas S."/>
            <person name="Grigoriev I.V."/>
            <person name="Cande W.Z."/>
            <person name="Fulton C."/>
            <person name="Rokhsar D.S."/>
            <person name="Dawson S.C."/>
        </authorList>
    </citation>
    <scope>NUCLEOTIDE SEQUENCE [LARGE SCALE GENOMIC DNA]</scope>
    <source>
        <strain evidence="2 3">NEG-M</strain>
    </source>
</reference>
<dbReference type="GeneID" id="8858613"/>
<dbReference type="Proteomes" id="UP000006671">
    <property type="component" value="Unassembled WGS sequence"/>
</dbReference>
<dbReference type="InParanoid" id="D2VX03"/>
<protein>
    <submittedName>
        <fullName evidence="2">Predicted protein</fullName>
    </submittedName>
</protein>
<dbReference type="VEuPathDB" id="AmoebaDB:NAEGRDRAFT_52918"/>
<dbReference type="Pfam" id="PF07534">
    <property type="entry name" value="TLD"/>
    <property type="match status" value="1"/>
</dbReference>
<dbReference type="Gene3D" id="2.160.20.80">
    <property type="entry name" value="E3 ubiquitin-protein ligase SopA"/>
    <property type="match status" value="2"/>
</dbReference>
<dbReference type="Pfam" id="PF00805">
    <property type="entry name" value="Pentapeptide"/>
    <property type="match status" value="1"/>
</dbReference>